<organism evidence="2 3">
    <name type="scientific">Dendrobium catenatum</name>
    <dbReference type="NCBI Taxonomy" id="906689"/>
    <lineage>
        <taxon>Eukaryota</taxon>
        <taxon>Viridiplantae</taxon>
        <taxon>Streptophyta</taxon>
        <taxon>Embryophyta</taxon>
        <taxon>Tracheophyta</taxon>
        <taxon>Spermatophyta</taxon>
        <taxon>Magnoliopsida</taxon>
        <taxon>Liliopsida</taxon>
        <taxon>Asparagales</taxon>
        <taxon>Orchidaceae</taxon>
        <taxon>Epidendroideae</taxon>
        <taxon>Malaxideae</taxon>
        <taxon>Dendrobiinae</taxon>
        <taxon>Dendrobium</taxon>
    </lineage>
</organism>
<evidence type="ECO:0000256" key="1">
    <source>
        <dbReference type="SAM" id="MobiDB-lite"/>
    </source>
</evidence>
<feature type="region of interest" description="Disordered" evidence="1">
    <location>
        <begin position="79"/>
        <end position="130"/>
    </location>
</feature>
<reference evidence="2 3" key="1">
    <citation type="journal article" date="2016" name="Sci. Rep.">
        <title>The Dendrobium catenatum Lindl. genome sequence provides insights into polysaccharide synthase, floral development and adaptive evolution.</title>
        <authorList>
            <person name="Zhang G.Q."/>
            <person name="Xu Q."/>
            <person name="Bian C."/>
            <person name="Tsai W.C."/>
            <person name="Yeh C.M."/>
            <person name="Liu K.W."/>
            <person name="Yoshida K."/>
            <person name="Zhang L.S."/>
            <person name="Chang S.B."/>
            <person name="Chen F."/>
            <person name="Shi Y."/>
            <person name="Su Y.Y."/>
            <person name="Zhang Y.Q."/>
            <person name="Chen L.J."/>
            <person name="Yin Y."/>
            <person name="Lin M."/>
            <person name="Huang H."/>
            <person name="Deng H."/>
            <person name="Wang Z.W."/>
            <person name="Zhu S.L."/>
            <person name="Zhao X."/>
            <person name="Deng C."/>
            <person name="Niu S.C."/>
            <person name="Huang J."/>
            <person name="Wang M."/>
            <person name="Liu G.H."/>
            <person name="Yang H.J."/>
            <person name="Xiao X.J."/>
            <person name="Hsiao Y.Y."/>
            <person name="Wu W.L."/>
            <person name="Chen Y.Y."/>
            <person name="Mitsuda N."/>
            <person name="Ohme-Takagi M."/>
            <person name="Luo Y.B."/>
            <person name="Van de Peer Y."/>
            <person name="Liu Z.J."/>
        </authorList>
    </citation>
    <scope>NUCLEOTIDE SEQUENCE [LARGE SCALE GENOMIC DNA]</scope>
    <source>
        <tissue evidence="2">The whole plant</tissue>
    </source>
</reference>
<protein>
    <submittedName>
        <fullName evidence="2">Uncharacterized protein</fullName>
    </submittedName>
</protein>
<dbReference type="AlphaFoldDB" id="A0A2I0WIW3"/>
<gene>
    <name evidence="2" type="ORF">MA16_Dca016080</name>
</gene>
<name>A0A2I0WIW3_9ASPA</name>
<evidence type="ECO:0000313" key="2">
    <source>
        <dbReference type="EMBL" id="PKU75599.1"/>
    </source>
</evidence>
<reference evidence="2 3" key="2">
    <citation type="journal article" date="2017" name="Nature">
        <title>The Apostasia genome and the evolution of orchids.</title>
        <authorList>
            <person name="Zhang G.Q."/>
            <person name="Liu K.W."/>
            <person name="Li Z."/>
            <person name="Lohaus R."/>
            <person name="Hsiao Y.Y."/>
            <person name="Niu S.C."/>
            <person name="Wang J.Y."/>
            <person name="Lin Y.C."/>
            <person name="Xu Q."/>
            <person name="Chen L.J."/>
            <person name="Yoshida K."/>
            <person name="Fujiwara S."/>
            <person name="Wang Z.W."/>
            <person name="Zhang Y.Q."/>
            <person name="Mitsuda N."/>
            <person name="Wang M."/>
            <person name="Liu G.H."/>
            <person name="Pecoraro L."/>
            <person name="Huang H.X."/>
            <person name="Xiao X.J."/>
            <person name="Lin M."/>
            <person name="Wu X.Y."/>
            <person name="Wu W.L."/>
            <person name="Chen Y.Y."/>
            <person name="Chang S.B."/>
            <person name="Sakamoto S."/>
            <person name="Ohme-Takagi M."/>
            <person name="Yagi M."/>
            <person name="Zeng S.J."/>
            <person name="Shen C.Y."/>
            <person name="Yeh C.M."/>
            <person name="Luo Y.B."/>
            <person name="Tsai W.C."/>
            <person name="Van de Peer Y."/>
            <person name="Liu Z.J."/>
        </authorList>
    </citation>
    <scope>NUCLEOTIDE SEQUENCE [LARGE SCALE GENOMIC DNA]</scope>
    <source>
        <tissue evidence="2">The whole plant</tissue>
    </source>
</reference>
<accession>A0A2I0WIW3</accession>
<feature type="compositionally biased region" description="Polar residues" evidence="1">
    <location>
        <begin position="111"/>
        <end position="130"/>
    </location>
</feature>
<evidence type="ECO:0000313" key="3">
    <source>
        <dbReference type="Proteomes" id="UP000233837"/>
    </source>
</evidence>
<dbReference type="Proteomes" id="UP000233837">
    <property type="component" value="Unassembled WGS sequence"/>
</dbReference>
<keyword evidence="3" id="KW-1185">Reference proteome</keyword>
<feature type="compositionally biased region" description="Polar residues" evidence="1">
    <location>
        <begin position="79"/>
        <end position="91"/>
    </location>
</feature>
<sequence length="130" mass="14441">MTNKEIIEKNSAPITIIEEDMAGDGSDELYEEGEFLHPCNEEQNNEQTVHNIQNSVSNKLPLSSDFTIDNSSKKNAEVTSYSNANTSNFQNIDDGGFTKVTKKKGKNVKNSQPSTPRSTRAQNSSKHPYD</sequence>
<dbReference type="EMBL" id="KZ502584">
    <property type="protein sequence ID" value="PKU75599.1"/>
    <property type="molecule type" value="Genomic_DNA"/>
</dbReference>
<proteinExistence type="predicted"/>